<dbReference type="Pfam" id="PF00535">
    <property type="entry name" value="Glycos_transf_2"/>
    <property type="match status" value="1"/>
</dbReference>
<sequence>MNNSALVSIIIPTYNREAILPSAIESALAQTYTNTQIIVVDDGSVDNTAEMIKKYPQVEYHIIEHGGQAAARNRGLEVAKGEFITTLDSDDVWQPEFLSTCVPKMQTDDLDLCFANWIQNSVWDKVATEYLTRDTNIRPFIKPTEDGWVDLTYPEARLLYITCCPSPSSSLVLRRTSIVGRWNKDMIIGDDWCMCLGIILSKQCKVSFTITPLWEKKIDSKNIYDGRQRAEVLKYLYVHDLETMLKKYKLQMRKREIFVFQKLYMEGAVELAKHEALRGFNFVESAKLLSKAFRADVPYTLKMIPYIMLSSFRRKMEQMKANRQ</sequence>
<dbReference type="InterPro" id="IPR001173">
    <property type="entry name" value="Glyco_trans_2-like"/>
</dbReference>
<proteinExistence type="predicted"/>
<feature type="domain" description="Glycosyltransferase 2-like" evidence="1">
    <location>
        <begin position="8"/>
        <end position="120"/>
    </location>
</feature>
<evidence type="ECO:0000313" key="3">
    <source>
        <dbReference type="Proteomes" id="UP000622475"/>
    </source>
</evidence>
<dbReference type="PANTHER" id="PTHR43685:SF2">
    <property type="entry name" value="GLYCOSYLTRANSFERASE 2-LIKE DOMAIN-CONTAINING PROTEIN"/>
    <property type="match status" value="1"/>
</dbReference>
<dbReference type="Gene3D" id="3.90.550.10">
    <property type="entry name" value="Spore Coat Polysaccharide Biosynthesis Protein SpsA, Chain A"/>
    <property type="match status" value="1"/>
</dbReference>
<dbReference type="InterPro" id="IPR029044">
    <property type="entry name" value="Nucleotide-diphossugar_trans"/>
</dbReference>
<dbReference type="AlphaFoldDB" id="A0A929KZM1"/>
<dbReference type="InterPro" id="IPR050834">
    <property type="entry name" value="Glycosyltransf_2"/>
</dbReference>
<dbReference type="RefSeq" id="WP_194113363.1">
    <property type="nucleotide sequence ID" value="NZ_JADFFL010000009.1"/>
</dbReference>
<accession>A0A929KZM1</accession>
<gene>
    <name evidence="2" type="ORF">IRJ16_19730</name>
</gene>
<evidence type="ECO:0000313" key="2">
    <source>
        <dbReference type="EMBL" id="MBE9664122.1"/>
    </source>
</evidence>
<dbReference type="PANTHER" id="PTHR43685">
    <property type="entry name" value="GLYCOSYLTRANSFERASE"/>
    <property type="match status" value="1"/>
</dbReference>
<dbReference type="EMBL" id="JADFFL010000009">
    <property type="protein sequence ID" value="MBE9664122.1"/>
    <property type="molecule type" value="Genomic_DNA"/>
</dbReference>
<dbReference type="SUPFAM" id="SSF53448">
    <property type="entry name" value="Nucleotide-diphospho-sugar transferases"/>
    <property type="match status" value="1"/>
</dbReference>
<reference evidence="2" key="1">
    <citation type="submission" date="2020-10" db="EMBL/GenBank/DDBJ databases">
        <title>Mucilaginibacter mali sp. nov., isolated from rhizosphere soil of apple orchard.</title>
        <authorList>
            <person name="Lee J.-S."/>
            <person name="Kim H.S."/>
            <person name="Kim J.-S."/>
        </authorList>
    </citation>
    <scope>NUCLEOTIDE SEQUENCE</scope>
    <source>
        <strain evidence="2">KCTC 22746</strain>
    </source>
</reference>
<protein>
    <submittedName>
        <fullName evidence="2">Glycosyltransferase family 2 protein</fullName>
    </submittedName>
</protein>
<dbReference type="CDD" id="cd00761">
    <property type="entry name" value="Glyco_tranf_GTA_type"/>
    <property type="match status" value="1"/>
</dbReference>
<comment type="caution">
    <text evidence="2">The sequence shown here is derived from an EMBL/GenBank/DDBJ whole genome shotgun (WGS) entry which is preliminary data.</text>
</comment>
<keyword evidence="3" id="KW-1185">Reference proteome</keyword>
<dbReference type="Proteomes" id="UP000622475">
    <property type="component" value="Unassembled WGS sequence"/>
</dbReference>
<organism evidence="2 3">
    <name type="scientific">Mucilaginibacter myungsuensis</name>
    <dbReference type="NCBI Taxonomy" id="649104"/>
    <lineage>
        <taxon>Bacteria</taxon>
        <taxon>Pseudomonadati</taxon>
        <taxon>Bacteroidota</taxon>
        <taxon>Sphingobacteriia</taxon>
        <taxon>Sphingobacteriales</taxon>
        <taxon>Sphingobacteriaceae</taxon>
        <taxon>Mucilaginibacter</taxon>
    </lineage>
</organism>
<evidence type="ECO:0000259" key="1">
    <source>
        <dbReference type="Pfam" id="PF00535"/>
    </source>
</evidence>
<name>A0A929KZM1_9SPHI</name>